<feature type="transmembrane region" description="Helical" evidence="1">
    <location>
        <begin position="9"/>
        <end position="30"/>
    </location>
</feature>
<sequence length="136" mass="15439">MFRLFFRSIAINLASVYLAAQVLSGVITYVGGWQTLFLAALAISLVNLFVRPVVNLLLLPIHLITMGIFRWVANIITLYIVTWIIPNIQIHAFISPGINLKYLIVPPIQFTVFGAFLVSTFALTLIFHFLYWLLQD</sequence>
<dbReference type="Proteomes" id="UP000178176">
    <property type="component" value="Unassembled WGS sequence"/>
</dbReference>
<feature type="transmembrane region" description="Helical" evidence="1">
    <location>
        <begin position="71"/>
        <end position="90"/>
    </location>
</feature>
<organism evidence="2 3">
    <name type="scientific">Candidatus Amesbacteria bacterium RIFCSPHIGHO2_01_FULL_48_32b</name>
    <dbReference type="NCBI Taxonomy" id="1797253"/>
    <lineage>
        <taxon>Bacteria</taxon>
        <taxon>Candidatus Amesiibacteriota</taxon>
    </lineage>
</organism>
<evidence type="ECO:0000313" key="2">
    <source>
        <dbReference type="EMBL" id="OGC92748.1"/>
    </source>
</evidence>
<gene>
    <name evidence="2" type="ORF">A2876_00095</name>
</gene>
<dbReference type="Pfam" id="PF04020">
    <property type="entry name" value="Phage_holin_4_2"/>
    <property type="match status" value="1"/>
</dbReference>
<comment type="caution">
    <text evidence="2">The sequence shown here is derived from an EMBL/GenBank/DDBJ whole genome shotgun (WGS) entry which is preliminary data.</text>
</comment>
<keyword evidence="1" id="KW-1133">Transmembrane helix</keyword>
<proteinExistence type="predicted"/>
<feature type="transmembrane region" description="Helical" evidence="1">
    <location>
        <begin position="110"/>
        <end position="134"/>
    </location>
</feature>
<reference evidence="2 3" key="1">
    <citation type="journal article" date="2016" name="Nat. Commun.">
        <title>Thousands of microbial genomes shed light on interconnected biogeochemical processes in an aquifer system.</title>
        <authorList>
            <person name="Anantharaman K."/>
            <person name="Brown C.T."/>
            <person name="Hug L.A."/>
            <person name="Sharon I."/>
            <person name="Castelle C.J."/>
            <person name="Probst A.J."/>
            <person name="Thomas B.C."/>
            <person name="Singh A."/>
            <person name="Wilkins M.J."/>
            <person name="Karaoz U."/>
            <person name="Brodie E.L."/>
            <person name="Williams K.H."/>
            <person name="Hubbard S.S."/>
            <person name="Banfield J.F."/>
        </authorList>
    </citation>
    <scope>NUCLEOTIDE SEQUENCE [LARGE SCALE GENOMIC DNA]</scope>
</reference>
<evidence type="ECO:0000313" key="3">
    <source>
        <dbReference type="Proteomes" id="UP000178176"/>
    </source>
</evidence>
<evidence type="ECO:0008006" key="4">
    <source>
        <dbReference type="Google" id="ProtNLM"/>
    </source>
</evidence>
<feature type="transmembrane region" description="Helical" evidence="1">
    <location>
        <begin position="36"/>
        <end position="59"/>
    </location>
</feature>
<dbReference type="EMBL" id="MEXH01000008">
    <property type="protein sequence ID" value="OGC92748.1"/>
    <property type="molecule type" value="Genomic_DNA"/>
</dbReference>
<dbReference type="AlphaFoldDB" id="A0A1F4YFU1"/>
<accession>A0A1F4YFU1</accession>
<keyword evidence="1" id="KW-0472">Membrane</keyword>
<protein>
    <recommendedName>
        <fullName evidence="4">Phage holin family protein</fullName>
    </recommendedName>
</protein>
<dbReference type="InterPro" id="IPR007165">
    <property type="entry name" value="Phage_holin_4_2"/>
</dbReference>
<keyword evidence="1" id="KW-0812">Transmembrane</keyword>
<name>A0A1F4YFU1_9BACT</name>
<evidence type="ECO:0000256" key="1">
    <source>
        <dbReference type="SAM" id="Phobius"/>
    </source>
</evidence>